<keyword evidence="1" id="KW-1133">Transmembrane helix</keyword>
<protein>
    <submittedName>
        <fullName evidence="2">Uncharacterized protein</fullName>
    </submittedName>
</protein>
<organism evidence="2">
    <name type="scientific">marine sediment metagenome</name>
    <dbReference type="NCBI Taxonomy" id="412755"/>
    <lineage>
        <taxon>unclassified sequences</taxon>
        <taxon>metagenomes</taxon>
        <taxon>ecological metagenomes</taxon>
    </lineage>
</organism>
<name>A0A0F9UQ43_9ZZZZ</name>
<accession>A0A0F9UQ43</accession>
<sequence length="79" mass="8825">MDWAVLLCFFAGWVLCGLIAYPISRGIWAMGGRPGDEPTSSCVKWEWFAWSLTLGPGVLVAVLLCLPPAILHWFFEEKP</sequence>
<keyword evidence="1" id="KW-0472">Membrane</keyword>
<evidence type="ECO:0000256" key="1">
    <source>
        <dbReference type="SAM" id="Phobius"/>
    </source>
</evidence>
<dbReference type="AlphaFoldDB" id="A0A0F9UQ43"/>
<keyword evidence="1" id="KW-0812">Transmembrane</keyword>
<feature type="transmembrane region" description="Helical" evidence="1">
    <location>
        <begin position="47"/>
        <end position="75"/>
    </location>
</feature>
<evidence type="ECO:0000313" key="2">
    <source>
        <dbReference type="EMBL" id="KKN89642.1"/>
    </source>
</evidence>
<proteinExistence type="predicted"/>
<reference evidence="2" key="1">
    <citation type="journal article" date="2015" name="Nature">
        <title>Complex archaea that bridge the gap between prokaryotes and eukaryotes.</title>
        <authorList>
            <person name="Spang A."/>
            <person name="Saw J.H."/>
            <person name="Jorgensen S.L."/>
            <person name="Zaremba-Niedzwiedzka K."/>
            <person name="Martijn J."/>
            <person name="Lind A.E."/>
            <person name="van Eijk R."/>
            <person name="Schleper C."/>
            <person name="Guy L."/>
            <person name="Ettema T.J."/>
        </authorList>
    </citation>
    <scope>NUCLEOTIDE SEQUENCE</scope>
</reference>
<comment type="caution">
    <text evidence="2">The sequence shown here is derived from an EMBL/GenBank/DDBJ whole genome shotgun (WGS) entry which is preliminary data.</text>
</comment>
<dbReference type="EMBL" id="LAZR01000116">
    <property type="protein sequence ID" value="KKN89642.1"/>
    <property type="molecule type" value="Genomic_DNA"/>
</dbReference>
<gene>
    <name evidence="2" type="ORF">LCGC14_0234880</name>
</gene>